<dbReference type="InterPro" id="IPR037061">
    <property type="entry name" value="Lytic_TGlycoase_superhlx_L_sf"/>
</dbReference>
<dbReference type="PANTHER" id="PTHR37423:SF5">
    <property type="entry name" value="SOLUBLE LYTIC MUREIN TRANSGLYCOSYLASE"/>
    <property type="match status" value="1"/>
</dbReference>
<comment type="caution">
    <text evidence="6">The sequence shown here is derived from an EMBL/GenBank/DDBJ whole genome shotgun (WGS) entry which is preliminary data.</text>
</comment>
<dbReference type="Pfam" id="PF14718">
    <property type="entry name" value="SLT_L"/>
    <property type="match status" value="1"/>
</dbReference>
<sequence length="635" mass="73696">MAWGKIATALLMTLLSLPLHATTLEQQRALYQQARQALKSGHTNRYYPLRKQLEGYPLTPYLDYQYRRAQIPQLSAQQAVEILQELAPTPLYNQFKHHFLTDRGRRQDWQAYLILSPEPPNSEVLRCYYYRARLATGDHAIAWQGAEQLWLSGRSRDKACDPLFTAWKKAGKRSNELIWQRMLLAFDASQYSLVRYLNSLLSQPYRRQGDLLLKLYRDPAQLKQQQNVLKRADQTGAQIASLALQRQARSSPSKAWRQWRSVEAMLGDFRTEAAHTLLYYSLLENNWSDDHEALLLALPKDNLLILRTRRAIFEADWDGVQTYYASLSETTQNKAEWQYWHAYSAAQMGQPNFAQQRWAALAKRRNFYGFLAAQHLALPYAMQSQQPYFSPEDYQQTMALAGPQRLQELMALEKWQDARNEIRWQIPRLSAEQQAALMAMAHSNQWHFLTVEGTIQAKMWDALEWRFPTAYSNHFEQFANLRQLDIALLQAVARRESALYPKARSHADAYGLMQLLPSTAKSTAKKIGAPYHGSRDLYQPKRNIQLGSAYYQELYQRYDGNRLLASAAYNAGPHRVSRWLNRSDGQLDAARFVATIPFRETREYVEAILSYQLIYAKLNGRSLALMTEQEQTRAY</sequence>
<accession>A0ABP9F2W8</accession>
<reference evidence="7" key="1">
    <citation type="journal article" date="2019" name="Int. J. Syst. Evol. Microbiol.">
        <title>The Global Catalogue of Microorganisms (GCM) 10K type strain sequencing project: providing services to taxonomists for standard genome sequencing and annotation.</title>
        <authorList>
            <consortium name="The Broad Institute Genomics Platform"/>
            <consortium name="The Broad Institute Genome Sequencing Center for Infectious Disease"/>
            <person name="Wu L."/>
            <person name="Ma J."/>
        </authorList>
    </citation>
    <scope>NUCLEOTIDE SEQUENCE [LARGE SCALE GENOMIC DNA]</scope>
    <source>
        <strain evidence="7">JCM 18401</strain>
    </source>
</reference>
<evidence type="ECO:0000313" key="6">
    <source>
        <dbReference type="EMBL" id="GAA4891988.1"/>
    </source>
</evidence>
<keyword evidence="2 3" id="KW-0732">Signal</keyword>
<evidence type="ECO:0000256" key="2">
    <source>
        <dbReference type="ARBA" id="ARBA00022729"/>
    </source>
</evidence>
<dbReference type="EMBL" id="BAABJZ010000087">
    <property type="protein sequence ID" value="GAA4891988.1"/>
    <property type="molecule type" value="Genomic_DNA"/>
</dbReference>
<name>A0ABP9F2W8_9GAMM</name>
<proteinExistence type="inferred from homology"/>
<dbReference type="InterPro" id="IPR012289">
    <property type="entry name" value="Lytic_TGlycosylase_superhlx_L"/>
</dbReference>
<dbReference type="Pfam" id="PF01464">
    <property type="entry name" value="SLT"/>
    <property type="match status" value="1"/>
</dbReference>
<dbReference type="CDD" id="cd13401">
    <property type="entry name" value="Slt70-like"/>
    <property type="match status" value="1"/>
</dbReference>
<dbReference type="InterPro" id="IPR023346">
    <property type="entry name" value="Lysozyme-like_dom_sf"/>
</dbReference>
<evidence type="ECO:0000259" key="4">
    <source>
        <dbReference type="Pfam" id="PF01464"/>
    </source>
</evidence>
<evidence type="ECO:0000259" key="5">
    <source>
        <dbReference type="Pfam" id="PF14718"/>
    </source>
</evidence>
<protein>
    <submittedName>
        <fullName evidence="6">Transglycosylase SLT domain-containing protein</fullName>
    </submittedName>
</protein>
<dbReference type="Proteomes" id="UP001499988">
    <property type="component" value="Unassembled WGS sequence"/>
</dbReference>
<dbReference type="PANTHER" id="PTHR37423">
    <property type="entry name" value="SOLUBLE LYTIC MUREIN TRANSGLYCOSYLASE-RELATED"/>
    <property type="match status" value="1"/>
</dbReference>
<feature type="domain" description="Lytic transglycosylase superhelical linker" evidence="5">
    <location>
        <begin position="399"/>
        <end position="463"/>
    </location>
</feature>
<evidence type="ECO:0000313" key="7">
    <source>
        <dbReference type="Proteomes" id="UP001499988"/>
    </source>
</evidence>
<dbReference type="RefSeq" id="WP_345335901.1">
    <property type="nucleotide sequence ID" value="NZ_BAABJZ010000087.1"/>
</dbReference>
<evidence type="ECO:0000256" key="3">
    <source>
        <dbReference type="SAM" id="SignalP"/>
    </source>
</evidence>
<feature type="chain" id="PRO_5045472725" evidence="3">
    <location>
        <begin position="22"/>
        <end position="635"/>
    </location>
</feature>
<feature type="signal peptide" evidence="3">
    <location>
        <begin position="1"/>
        <end position="21"/>
    </location>
</feature>
<organism evidence="6 7">
    <name type="scientific">Ferrimonas pelagia</name>
    <dbReference type="NCBI Taxonomy" id="1177826"/>
    <lineage>
        <taxon>Bacteria</taxon>
        <taxon>Pseudomonadati</taxon>
        <taxon>Pseudomonadota</taxon>
        <taxon>Gammaproteobacteria</taxon>
        <taxon>Alteromonadales</taxon>
        <taxon>Ferrimonadaceae</taxon>
        <taxon>Ferrimonas</taxon>
    </lineage>
</organism>
<evidence type="ECO:0000256" key="1">
    <source>
        <dbReference type="ARBA" id="ARBA00007734"/>
    </source>
</evidence>
<dbReference type="Pfam" id="PF00760">
    <property type="entry name" value="Cucumo_coat"/>
    <property type="match status" value="1"/>
</dbReference>
<dbReference type="SUPFAM" id="SSF48435">
    <property type="entry name" value="Bacterial muramidases"/>
    <property type="match status" value="1"/>
</dbReference>
<dbReference type="InterPro" id="IPR008258">
    <property type="entry name" value="Transglycosylase_SLT_dom_1"/>
</dbReference>
<dbReference type="Gene3D" id="1.25.20.10">
    <property type="entry name" value="Bacterial muramidases"/>
    <property type="match status" value="1"/>
</dbReference>
<keyword evidence="7" id="KW-1185">Reference proteome</keyword>
<gene>
    <name evidence="6" type="ORF">GCM10023333_26620</name>
</gene>
<dbReference type="InterPro" id="IPR000189">
    <property type="entry name" value="Transglyc_AS"/>
</dbReference>
<dbReference type="PROSITE" id="PS00922">
    <property type="entry name" value="TRANSGLYCOSYLASE"/>
    <property type="match status" value="1"/>
</dbReference>
<dbReference type="Gene3D" id="1.10.530.10">
    <property type="match status" value="1"/>
</dbReference>
<dbReference type="Gene3D" id="1.10.1240.20">
    <property type="entry name" value="Lytic transglycosylase, superhelical linker domain"/>
    <property type="match status" value="1"/>
</dbReference>
<dbReference type="InterPro" id="IPR008939">
    <property type="entry name" value="Lytic_TGlycosylase_superhlx_U"/>
</dbReference>
<comment type="similarity">
    <text evidence="1">Belongs to the transglycosylase Slt family.</text>
</comment>
<dbReference type="SUPFAM" id="SSF53955">
    <property type="entry name" value="Lysozyme-like"/>
    <property type="match status" value="1"/>
</dbReference>
<feature type="domain" description="Transglycosylase SLT" evidence="4">
    <location>
        <begin position="479"/>
        <end position="586"/>
    </location>
</feature>